<organism evidence="4 5">
    <name type="scientific">Sordaria macrospora</name>
    <dbReference type="NCBI Taxonomy" id="5147"/>
    <lineage>
        <taxon>Eukaryota</taxon>
        <taxon>Fungi</taxon>
        <taxon>Dikarya</taxon>
        <taxon>Ascomycota</taxon>
        <taxon>Pezizomycotina</taxon>
        <taxon>Sordariomycetes</taxon>
        <taxon>Sordariomycetidae</taxon>
        <taxon>Sordariales</taxon>
        <taxon>Sordariaceae</taxon>
        <taxon>Sordaria</taxon>
    </lineage>
</organism>
<dbReference type="InterPro" id="IPR036291">
    <property type="entry name" value="NAD(P)-bd_dom_sf"/>
</dbReference>
<keyword evidence="1" id="KW-0560">Oxidoreductase</keyword>
<evidence type="ECO:0000256" key="1">
    <source>
        <dbReference type="ARBA" id="ARBA00023002"/>
    </source>
</evidence>
<dbReference type="PANTHER" id="PTHR10366">
    <property type="entry name" value="NAD DEPENDENT EPIMERASE/DEHYDRATASE"/>
    <property type="match status" value="1"/>
</dbReference>
<evidence type="ECO:0000256" key="2">
    <source>
        <dbReference type="ARBA" id="ARBA00023445"/>
    </source>
</evidence>
<dbReference type="EMBL" id="NMPR01000034">
    <property type="protein sequence ID" value="KAA8633635.1"/>
    <property type="molecule type" value="Genomic_DNA"/>
</dbReference>
<name>A0A8S8ZZ93_SORMA</name>
<sequence>MSPSKASTSSSPSAPSTIILTNPSIPLDSLILVTGCNGLIASHVADQLLTAGYRVRGTVRSASKNSYLSDLYSSRHGDPNKFELHEMPDVTAPGAWDRALAGVAGIIHCVGATDMTTQDADGAAKQELEWQIALLEAARRAGTVKSFVFTSSAWAVWTPDSSRQVTLTEKSWNEEAIALARKTGVDPKEKGMAGFMALKTLVEQGVWKWVERENPEFGFNTVLLDTVLGECLDPVHQGIPSTPGMVYWIWENKHMGIIDLMEPQWFVNCVDMAKVYVAALTSSDPKVDRERLFAFGGRYSFKEVARLLGEIYPERLREGKLGIPNKEGWDQTEVPNQRAEELLKSVGQKQGWTSLEESVRANAESILVLEREGKGKDVPKSKYDELD</sequence>
<dbReference type="AlphaFoldDB" id="A0A8S8ZZ93"/>
<dbReference type="InterPro" id="IPR050425">
    <property type="entry name" value="NAD(P)_dehydrat-like"/>
</dbReference>
<dbReference type="VEuPathDB" id="FungiDB:SMAC_06898"/>
<evidence type="ECO:0000313" key="5">
    <source>
        <dbReference type="Proteomes" id="UP000433876"/>
    </source>
</evidence>
<gene>
    <name evidence="4" type="ORF">SMACR_06898</name>
</gene>
<dbReference type="PANTHER" id="PTHR10366:SF562">
    <property type="entry name" value="ALDEHYDE REDUCTASE II (AFU_ORTHOLOGUE AFUA_1G11360)"/>
    <property type="match status" value="1"/>
</dbReference>
<evidence type="ECO:0000259" key="3">
    <source>
        <dbReference type="Pfam" id="PF01370"/>
    </source>
</evidence>
<dbReference type="FunFam" id="3.40.50.720:FF:000426">
    <property type="entry name" value="Aldehyde reductase 2"/>
    <property type="match status" value="1"/>
</dbReference>
<feature type="domain" description="NAD-dependent epimerase/dehydratase" evidence="3">
    <location>
        <begin position="31"/>
        <end position="153"/>
    </location>
</feature>
<proteinExistence type="inferred from homology"/>
<protein>
    <recommendedName>
        <fullName evidence="3">NAD-dependent epimerase/dehydratase domain-containing protein</fullName>
    </recommendedName>
</protein>
<dbReference type="Pfam" id="PF01370">
    <property type="entry name" value="Epimerase"/>
    <property type="match status" value="1"/>
</dbReference>
<accession>A0A8S8ZZ93</accession>
<dbReference type="CDD" id="cd05227">
    <property type="entry name" value="AR_SDR_e"/>
    <property type="match status" value="1"/>
</dbReference>
<dbReference type="Proteomes" id="UP000433876">
    <property type="component" value="Unassembled WGS sequence"/>
</dbReference>
<comment type="similarity">
    <text evidence="2">Belongs to the NAD(P)-dependent epimerase/dehydratase family. Dihydroflavonol-4-reductase subfamily.</text>
</comment>
<reference evidence="4 5" key="1">
    <citation type="submission" date="2017-07" db="EMBL/GenBank/DDBJ databases">
        <title>Genome sequence of the Sordaria macrospora wild type strain R19027.</title>
        <authorList>
            <person name="Nowrousian M."/>
            <person name="Teichert I."/>
            <person name="Kueck U."/>
        </authorList>
    </citation>
    <scope>NUCLEOTIDE SEQUENCE [LARGE SCALE GENOMIC DNA]</scope>
    <source>
        <strain evidence="4 5">R19027</strain>
        <tissue evidence="4">Mycelium</tissue>
    </source>
</reference>
<comment type="caution">
    <text evidence="4">The sequence shown here is derived from an EMBL/GenBank/DDBJ whole genome shotgun (WGS) entry which is preliminary data.</text>
</comment>
<dbReference type="SUPFAM" id="SSF51735">
    <property type="entry name" value="NAD(P)-binding Rossmann-fold domains"/>
    <property type="match status" value="1"/>
</dbReference>
<dbReference type="OMA" id="IWENKHM"/>
<dbReference type="Gene3D" id="3.40.50.720">
    <property type="entry name" value="NAD(P)-binding Rossmann-like Domain"/>
    <property type="match status" value="1"/>
</dbReference>
<dbReference type="InterPro" id="IPR001509">
    <property type="entry name" value="Epimerase_deHydtase"/>
</dbReference>
<evidence type="ECO:0000313" key="4">
    <source>
        <dbReference type="EMBL" id="KAA8633635.1"/>
    </source>
</evidence>
<dbReference type="GO" id="GO:0016616">
    <property type="term" value="F:oxidoreductase activity, acting on the CH-OH group of donors, NAD or NADP as acceptor"/>
    <property type="evidence" value="ECO:0007669"/>
    <property type="project" value="TreeGrafter"/>
</dbReference>